<dbReference type="PANTHER" id="PTHR43479">
    <property type="entry name" value="ACREF/ENVCD OPERON REPRESSOR-RELATED"/>
    <property type="match status" value="1"/>
</dbReference>
<evidence type="ECO:0000256" key="1">
    <source>
        <dbReference type="ARBA" id="ARBA00023125"/>
    </source>
</evidence>
<evidence type="ECO:0000259" key="3">
    <source>
        <dbReference type="PROSITE" id="PS50977"/>
    </source>
</evidence>
<dbReference type="InterPro" id="IPR009057">
    <property type="entry name" value="Homeodomain-like_sf"/>
</dbReference>
<feature type="domain" description="HTH tetR-type" evidence="3">
    <location>
        <begin position="5"/>
        <end position="65"/>
    </location>
</feature>
<dbReference type="InterPro" id="IPR050624">
    <property type="entry name" value="HTH-type_Tx_Regulator"/>
</dbReference>
<dbReference type="Proteomes" id="UP000500741">
    <property type="component" value="Chromosome"/>
</dbReference>
<name>A0A6G8AZA2_9LACO</name>
<dbReference type="InterPro" id="IPR001647">
    <property type="entry name" value="HTH_TetR"/>
</dbReference>
<dbReference type="EMBL" id="CP049888">
    <property type="protein sequence ID" value="QIL50336.1"/>
    <property type="molecule type" value="Genomic_DNA"/>
</dbReference>
<reference evidence="4 5" key="1">
    <citation type="submission" date="2020-03" db="EMBL/GenBank/DDBJ databases">
        <title>Weissella sp. nov., isolated from Cybister lewisianus.</title>
        <authorList>
            <person name="Hyun D.-W."/>
            <person name="Bae J.-W."/>
        </authorList>
    </citation>
    <scope>NUCLEOTIDE SEQUENCE [LARGE SCALE GENOMIC DNA]</scope>
    <source>
        <strain evidence="4 5">HDW19</strain>
    </source>
</reference>
<dbReference type="AlphaFoldDB" id="A0A6G8AZA2"/>
<gene>
    <name evidence="4" type="ORF">G7084_02740</name>
</gene>
<proteinExistence type="predicted"/>
<feature type="DNA-binding region" description="H-T-H motif" evidence="2">
    <location>
        <begin position="28"/>
        <end position="47"/>
    </location>
</feature>
<dbReference type="KEGG" id="wco:G7084_02740"/>
<sequence length="189" mass="21668">MKEISNSKKQLLKALAYFLNDKPIEEIKVSELINKAYISRSTFYRSFETKEEFFEWVLEYYMEGLSGASLNNADNPISFYTHYFDYISENAVYFRAFNNSSMWPQFISALNQNGVHIYQVFISQMTDNKNLSYLVSNYVISAHIGVVTSWLNNDLLVSPTNIASIVTEMTTSALKSQGFSLGELFNSNT</sequence>
<keyword evidence="5" id="KW-1185">Reference proteome</keyword>
<dbReference type="GO" id="GO:0003677">
    <property type="term" value="F:DNA binding"/>
    <property type="evidence" value="ECO:0007669"/>
    <property type="project" value="UniProtKB-UniRule"/>
</dbReference>
<dbReference type="RefSeq" id="WP_166009846.1">
    <property type="nucleotide sequence ID" value="NZ_CP049888.1"/>
</dbReference>
<dbReference type="PANTHER" id="PTHR43479:SF11">
    <property type="entry name" value="ACREF_ENVCD OPERON REPRESSOR-RELATED"/>
    <property type="match status" value="1"/>
</dbReference>
<protein>
    <submittedName>
        <fullName evidence="4">TetR/AcrR family transcriptional regulator</fullName>
    </submittedName>
</protein>
<dbReference type="SUPFAM" id="SSF46689">
    <property type="entry name" value="Homeodomain-like"/>
    <property type="match status" value="1"/>
</dbReference>
<dbReference type="PROSITE" id="PS50977">
    <property type="entry name" value="HTH_TETR_2"/>
    <property type="match status" value="1"/>
</dbReference>
<keyword evidence="1 2" id="KW-0238">DNA-binding</keyword>
<evidence type="ECO:0000256" key="2">
    <source>
        <dbReference type="PROSITE-ProRule" id="PRU00335"/>
    </source>
</evidence>
<dbReference type="Pfam" id="PF14278">
    <property type="entry name" value="TetR_C_8"/>
    <property type="match status" value="1"/>
</dbReference>
<accession>A0A6G8AZA2</accession>
<dbReference type="InterPro" id="IPR039532">
    <property type="entry name" value="TetR_C_Firmicutes"/>
</dbReference>
<dbReference type="Gene3D" id="1.10.357.10">
    <property type="entry name" value="Tetracycline Repressor, domain 2"/>
    <property type="match status" value="1"/>
</dbReference>
<organism evidence="4 5">
    <name type="scientific">Weissella coleopterorum</name>
    <dbReference type="NCBI Taxonomy" id="2714949"/>
    <lineage>
        <taxon>Bacteria</taxon>
        <taxon>Bacillati</taxon>
        <taxon>Bacillota</taxon>
        <taxon>Bacilli</taxon>
        <taxon>Lactobacillales</taxon>
        <taxon>Lactobacillaceae</taxon>
        <taxon>Weissella</taxon>
    </lineage>
</organism>
<evidence type="ECO:0000313" key="4">
    <source>
        <dbReference type="EMBL" id="QIL50336.1"/>
    </source>
</evidence>
<evidence type="ECO:0000313" key="5">
    <source>
        <dbReference type="Proteomes" id="UP000500741"/>
    </source>
</evidence>